<organism evidence="1 2">
    <name type="scientific">Natranaeroarchaeum aerophilus</name>
    <dbReference type="NCBI Taxonomy" id="2917711"/>
    <lineage>
        <taxon>Archaea</taxon>
        <taxon>Methanobacteriati</taxon>
        <taxon>Methanobacteriota</taxon>
        <taxon>Stenosarchaea group</taxon>
        <taxon>Halobacteria</taxon>
        <taxon>Halobacteriales</taxon>
        <taxon>Natronoarchaeaceae</taxon>
        <taxon>Natranaeroarchaeum</taxon>
    </lineage>
</organism>
<keyword evidence="2" id="KW-1185">Reference proteome</keyword>
<evidence type="ECO:0000313" key="1">
    <source>
        <dbReference type="EMBL" id="MCL9813965.1"/>
    </source>
</evidence>
<evidence type="ECO:0000313" key="2">
    <source>
        <dbReference type="Proteomes" id="UP001202674"/>
    </source>
</evidence>
<comment type="caution">
    <text evidence="1">The sequence shown here is derived from an EMBL/GenBank/DDBJ whole genome shotgun (WGS) entry which is preliminary data.</text>
</comment>
<name>A0AAE3FRX0_9EURY</name>
<dbReference type="RefSeq" id="WP_250596730.1">
    <property type="nucleotide sequence ID" value="NZ_JAKRVY010000005.1"/>
</dbReference>
<dbReference type="Proteomes" id="UP001202674">
    <property type="component" value="Unassembled WGS sequence"/>
</dbReference>
<gene>
    <name evidence="1" type="ORF">AArcSt11_09900</name>
</gene>
<sequence>MTTLSTEAEELHRSLIQDYVSSIRENGINDASKYLEELNAFQEGRITDKKEVREFLQDADFPLEIFYRVAPTIDQDVMIATLNPGMQSTIELSTFTDGEYRRQYEAGADLCHKASIVASNLDGFLTHNKNSFAELIEILREELDLMDGSGQLEDYLNYGGDSSPDGFFDEVCYTWMYKLATQDIGYIDDLGGPDYGFARERFAEEVFDVVDPKVLVSVGKHGWVTVWEYLERNYSERPEDLIEAYSDEVPVTKSFNSTFREGAYAGLFYVEVEDLWVITTWHASHWIKSDRLRENARVLNSELNPS</sequence>
<accession>A0AAE3FRX0</accession>
<reference evidence="1 2" key="1">
    <citation type="journal article" date="2022" name="Syst. Appl. Microbiol.">
        <title>Natronocalculus amylovorans gen. nov., sp. nov., and Natranaeroarchaeum aerophilus sp. nov., dominant culturable amylolytic natronoarchaea from hypersaline soda lakes in southwestern Siberia.</title>
        <authorList>
            <person name="Sorokin D.Y."/>
            <person name="Elcheninov A.G."/>
            <person name="Khizhniak T.V."/>
            <person name="Koenen M."/>
            <person name="Bale N.J."/>
            <person name="Damste J.S.S."/>
            <person name="Kublanov I.V."/>
        </authorList>
    </citation>
    <scope>NUCLEOTIDE SEQUENCE [LARGE SCALE GENOMIC DNA]</scope>
    <source>
        <strain evidence="1 2">AArc-St1-1</strain>
    </source>
</reference>
<dbReference type="EMBL" id="JAKRVY010000005">
    <property type="protein sequence ID" value="MCL9813965.1"/>
    <property type="molecule type" value="Genomic_DNA"/>
</dbReference>
<dbReference type="AlphaFoldDB" id="A0AAE3FRX0"/>
<protein>
    <submittedName>
        <fullName evidence="1">Uncharacterized protein</fullName>
    </submittedName>
</protein>
<proteinExistence type="predicted"/>